<feature type="transmembrane region" description="Helical" evidence="1">
    <location>
        <begin position="268"/>
        <end position="295"/>
    </location>
</feature>
<protein>
    <submittedName>
        <fullName evidence="2">Bile acid:sodium symporter</fullName>
    </submittedName>
</protein>
<keyword evidence="1" id="KW-0812">Transmembrane</keyword>
<keyword evidence="1" id="KW-0472">Membrane</keyword>
<keyword evidence="1" id="KW-1133">Transmembrane helix</keyword>
<dbReference type="PANTHER" id="PTHR18640:SF5">
    <property type="entry name" value="SODIUM_BILE ACID COTRANSPORTER 7"/>
    <property type="match status" value="1"/>
</dbReference>
<dbReference type="PIRSF" id="PIRSF026166">
    <property type="entry name" value="UCP026166"/>
    <property type="match status" value="1"/>
</dbReference>
<feature type="transmembrane region" description="Helical" evidence="1">
    <location>
        <begin position="28"/>
        <end position="45"/>
    </location>
</feature>
<feature type="transmembrane region" description="Helical" evidence="1">
    <location>
        <begin position="198"/>
        <end position="220"/>
    </location>
</feature>
<evidence type="ECO:0000256" key="1">
    <source>
        <dbReference type="SAM" id="Phobius"/>
    </source>
</evidence>
<feature type="transmembrane region" description="Helical" evidence="1">
    <location>
        <begin position="99"/>
        <end position="119"/>
    </location>
</feature>
<sequence length="320" mass="34343">MRKLDPFLLSLIAAIVLATFLPCHGLGATLLTHLTTLCIAIMFFLQGARLEPGAVLESVRDWRLQGSVLGCTFLMFPVLGIVLHALMPGLLKPDMWHGVLFLCCLPSTVQSSIALTSIARGNVPASICAATLSNLAGIVATPILVALIVQRGNVWSGHAIIDIATQLLLPFGLGQLLHTRLGDWARRNKKLLSLSDRGSIILVVYTAFSHAVVEGIWHRVSVPDLLITAVFDTVLLALVLFLSRGIGRFAGFSEASSISLMFCGSKKSLATGVPMANILFPAAAVGTVVLPLMMYHQIQLFICTLLARRFAARHTSGEEG</sequence>
<feature type="transmembrane region" description="Helical" evidence="1">
    <location>
        <begin position="155"/>
        <end position="177"/>
    </location>
</feature>
<feature type="transmembrane region" description="Helical" evidence="1">
    <location>
        <begin position="226"/>
        <end position="247"/>
    </location>
</feature>
<name>A0ABQ1MI70_9PROT</name>
<dbReference type="Pfam" id="PF13593">
    <property type="entry name" value="SBF_like"/>
    <property type="match status" value="1"/>
</dbReference>
<dbReference type="EMBL" id="BMCH01000009">
    <property type="protein sequence ID" value="GGC40936.1"/>
    <property type="molecule type" value="Genomic_DNA"/>
</dbReference>
<keyword evidence="3" id="KW-1185">Reference proteome</keyword>
<dbReference type="InterPro" id="IPR016833">
    <property type="entry name" value="Put_Na-Bile_cotransptr"/>
</dbReference>
<feature type="transmembrane region" description="Helical" evidence="1">
    <location>
        <begin position="66"/>
        <end position="87"/>
    </location>
</feature>
<gene>
    <name evidence="2" type="ORF">GCM10007207_27900</name>
</gene>
<dbReference type="Proteomes" id="UP000637769">
    <property type="component" value="Unassembled WGS sequence"/>
</dbReference>
<dbReference type="InterPro" id="IPR038770">
    <property type="entry name" value="Na+/solute_symporter_sf"/>
</dbReference>
<evidence type="ECO:0000313" key="3">
    <source>
        <dbReference type="Proteomes" id="UP000637769"/>
    </source>
</evidence>
<comment type="caution">
    <text evidence="2">The sequence shown here is derived from an EMBL/GenBank/DDBJ whole genome shotgun (WGS) entry which is preliminary data.</text>
</comment>
<accession>A0ABQ1MI70</accession>
<proteinExistence type="predicted"/>
<feature type="transmembrane region" description="Helical" evidence="1">
    <location>
        <begin position="126"/>
        <end position="149"/>
    </location>
</feature>
<dbReference type="RefSeq" id="WP_188427444.1">
    <property type="nucleotide sequence ID" value="NZ_BMCH01000009.1"/>
</dbReference>
<dbReference type="PANTHER" id="PTHR18640">
    <property type="entry name" value="SOLUTE CARRIER FAMILY 10 MEMBER 7"/>
    <property type="match status" value="1"/>
</dbReference>
<reference evidence="3" key="1">
    <citation type="journal article" date="2019" name="Int. J. Syst. Evol. Microbiol.">
        <title>The Global Catalogue of Microorganisms (GCM) 10K type strain sequencing project: providing services to taxonomists for standard genome sequencing and annotation.</title>
        <authorList>
            <consortium name="The Broad Institute Genomics Platform"/>
            <consortium name="The Broad Institute Genome Sequencing Center for Infectious Disease"/>
            <person name="Wu L."/>
            <person name="Ma J."/>
        </authorList>
    </citation>
    <scope>NUCLEOTIDE SEQUENCE [LARGE SCALE GENOMIC DNA]</scope>
    <source>
        <strain evidence="3">CCM 7132</strain>
    </source>
</reference>
<organism evidence="2 3">
    <name type="scientific">Asaia siamensis</name>
    <dbReference type="NCBI Taxonomy" id="110479"/>
    <lineage>
        <taxon>Bacteria</taxon>
        <taxon>Pseudomonadati</taxon>
        <taxon>Pseudomonadota</taxon>
        <taxon>Alphaproteobacteria</taxon>
        <taxon>Acetobacterales</taxon>
        <taxon>Acetobacteraceae</taxon>
        <taxon>Asaia</taxon>
    </lineage>
</organism>
<evidence type="ECO:0000313" key="2">
    <source>
        <dbReference type="EMBL" id="GGC40936.1"/>
    </source>
</evidence>
<dbReference type="Gene3D" id="1.20.1530.20">
    <property type="match status" value="1"/>
</dbReference>